<dbReference type="SUPFAM" id="SSF160904">
    <property type="entry name" value="Jann2411-like"/>
    <property type="match status" value="1"/>
</dbReference>
<dbReference type="EMBL" id="LGUP01000414">
    <property type="protein sequence ID" value="KOG07431.1"/>
    <property type="molecule type" value="Genomic_DNA"/>
</dbReference>
<reference evidence="2 3" key="1">
    <citation type="submission" date="2015-06" db="EMBL/GenBank/DDBJ databases">
        <authorList>
            <person name="Hoefler B.C."/>
            <person name="Straight P.D."/>
        </authorList>
    </citation>
    <scope>NUCLEOTIDE SEQUENCE [LARGE SCALE GENOMIC DNA]</scope>
    <source>
        <strain evidence="2 3">NRRL 3427</strain>
    </source>
</reference>
<dbReference type="PANTHER" id="PTHR35525">
    <property type="entry name" value="BLL6575 PROTEIN"/>
    <property type="match status" value="1"/>
</dbReference>
<proteinExistence type="predicted"/>
<dbReference type="Proteomes" id="UP000037023">
    <property type="component" value="Unassembled WGS sequence"/>
</dbReference>
<accession>A0A0L8J181</accession>
<feature type="domain" description="Zinc finger CGNR" evidence="1">
    <location>
        <begin position="152"/>
        <end position="194"/>
    </location>
</feature>
<organism evidence="2 3">
    <name type="scientific">Streptomyces viridochromogenes</name>
    <dbReference type="NCBI Taxonomy" id="1938"/>
    <lineage>
        <taxon>Bacteria</taxon>
        <taxon>Bacillati</taxon>
        <taxon>Actinomycetota</taxon>
        <taxon>Actinomycetes</taxon>
        <taxon>Kitasatosporales</taxon>
        <taxon>Streptomycetaceae</taxon>
        <taxon>Streptomyces</taxon>
    </lineage>
</organism>
<dbReference type="Pfam" id="PF11706">
    <property type="entry name" value="zf-CGNR"/>
    <property type="match status" value="1"/>
</dbReference>
<dbReference type="InterPro" id="IPR021005">
    <property type="entry name" value="Znf_CGNR"/>
</dbReference>
<dbReference type="OrthoDB" id="3531194at2"/>
<evidence type="ECO:0000313" key="3">
    <source>
        <dbReference type="Proteomes" id="UP000037023"/>
    </source>
</evidence>
<dbReference type="RefSeq" id="WP_033201642.1">
    <property type="nucleotide sequence ID" value="NZ_LGUP01000414.1"/>
</dbReference>
<evidence type="ECO:0000259" key="1">
    <source>
        <dbReference type="Pfam" id="PF11706"/>
    </source>
</evidence>
<dbReference type="InterPro" id="IPR010852">
    <property type="entry name" value="ABATE"/>
</dbReference>
<evidence type="ECO:0000313" key="2">
    <source>
        <dbReference type="EMBL" id="KOG07431.1"/>
    </source>
</evidence>
<dbReference type="Pfam" id="PF07336">
    <property type="entry name" value="ABATE"/>
    <property type="match status" value="1"/>
</dbReference>
<dbReference type="Gene3D" id="1.10.3300.10">
    <property type="entry name" value="Jann2411-like domain"/>
    <property type="match status" value="1"/>
</dbReference>
<sequence>MFDSHVAVLLEHAVSLVNTLTDGESRGRPYAVPRGADLPEAVGAAVSDTAGSLRRTFDSAEAEHLAATARAMRRVFQAMHDGDPDLAATTVNRLLRDSGARPRLDRAPAGNEDGGTPWQLHFHGADDSFAAGHSAGCATALALAVGGSLAGRLGVCRADRCDRVYVDTSRNTARQFCSTACQNRTKAAAFRARKGGGG</sequence>
<gene>
    <name evidence="2" type="ORF">ADK34_40185</name>
</gene>
<dbReference type="AlphaFoldDB" id="A0A0L8J181"/>
<protein>
    <recommendedName>
        <fullName evidence="1">Zinc finger CGNR domain-containing protein</fullName>
    </recommendedName>
</protein>
<comment type="caution">
    <text evidence="2">The sequence shown here is derived from an EMBL/GenBank/DDBJ whole genome shotgun (WGS) entry which is preliminary data.</text>
</comment>
<dbReference type="InterPro" id="IPR023286">
    <property type="entry name" value="ABATE_dom_sf"/>
</dbReference>
<dbReference type="PANTHER" id="PTHR35525:SF3">
    <property type="entry name" value="BLL6575 PROTEIN"/>
    <property type="match status" value="1"/>
</dbReference>
<name>A0A0L8J181_STRVR</name>
<dbReference type="PATRIC" id="fig|1938.6.peg.8651"/>